<keyword evidence="6 8" id="KW-1015">Disulfide bond</keyword>
<dbReference type="Pfam" id="PF12662">
    <property type="entry name" value="cEGF"/>
    <property type="match status" value="1"/>
</dbReference>
<dbReference type="FunFam" id="2.10.25.10:FF:000005">
    <property type="entry name" value="Fibrillin 2"/>
    <property type="match status" value="1"/>
</dbReference>
<evidence type="ECO:0000256" key="8">
    <source>
        <dbReference type="PROSITE-ProRule" id="PRU00076"/>
    </source>
</evidence>
<dbReference type="InterPro" id="IPR000742">
    <property type="entry name" value="EGF"/>
</dbReference>
<feature type="disulfide bond" evidence="8">
    <location>
        <begin position="145"/>
        <end position="154"/>
    </location>
</feature>
<evidence type="ECO:0000313" key="10">
    <source>
        <dbReference type="Proteomes" id="UP000277204"/>
    </source>
</evidence>
<dbReference type="PROSITE" id="PS01186">
    <property type="entry name" value="EGF_2"/>
    <property type="match status" value="3"/>
</dbReference>
<keyword evidence="7" id="KW-0325">Glycoprotein</keyword>
<evidence type="ECO:0000313" key="9">
    <source>
        <dbReference type="EMBL" id="VDP22922.1"/>
    </source>
</evidence>
<proteinExistence type="predicted"/>
<dbReference type="EMBL" id="UZAI01017285">
    <property type="protein sequence ID" value="VDP22922.1"/>
    <property type="molecule type" value="Genomic_DNA"/>
</dbReference>
<dbReference type="InterPro" id="IPR026823">
    <property type="entry name" value="cEGF"/>
</dbReference>
<dbReference type="SMART" id="SM00181">
    <property type="entry name" value="EGF"/>
    <property type="match status" value="4"/>
</dbReference>
<keyword evidence="5" id="KW-0677">Repeat</keyword>
<dbReference type="PROSITE" id="PS01187">
    <property type="entry name" value="EGF_CA"/>
    <property type="match status" value="1"/>
</dbReference>
<dbReference type="InterPro" id="IPR018097">
    <property type="entry name" value="EGF_Ca-bd_CS"/>
</dbReference>
<dbReference type="AlphaFoldDB" id="A0A183MM09"/>
<dbReference type="PANTHER" id="PTHR47333:SF4">
    <property type="entry name" value="EGF-LIKE DOMAIN-CONTAINING PROTEIN"/>
    <property type="match status" value="1"/>
</dbReference>
<dbReference type="GO" id="GO:0005576">
    <property type="term" value="C:extracellular region"/>
    <property type="evidence" value="ECO:0007669"/>
    <property type="project" value="UniProtKB-SubCell"/>
</dbReference>
<evidence type="ECO:0000256" key="2">
    <source>
        <dbReference type="ARBA" id="ARBA00022525"/>
    </source>
</evidence>
<accession>A0A183MM09</accession>
<organism evidence="9 10">
    <name type="scientific">Schistosoma margrebowiei</name>
    <dbReference type="NCBI Taxonomy" id="48269"/>
    <lineage>
        <taxon>Eukaryota</taxon>
        <taxon>Metazoa</taxon>
        <taxon>Spiralia</taxon>
        <taxon>Lophotrochozoa</taxon>
        <taxon>Platyhelminthes</taxon>
        <taxon>Trematoda</taxon>
        <taxon>Digenea</taxon>
        <taxon>Strigeidida</taxon>
        <taxon>Schistosomatoidea</taxon>
        <taxon>Schistosomatidae</taxon>
        <taxon>Schistosoma</taxon>
    </lineage>
</organism>
<dbReference type="PROSITE" id="PS50026">
    <property type="entry name" value="EGF_3"/>
    <property type="match status" value="1"/>
</dbReference>
<comment type="subcellular location">
    <subcellularLocation>
        <location evidence="1">Secreted</location>
    </subcellularLocation>
</comment>
<keyword evidence="10" id="KW-1185">Reference proteome</keyword>
<dbReference type="Proteomes" id="UP000277204">
    <property type="component" value="Unassembled WGS sequence"/>
</dbReference>
<dbReference type="Pfam" id="PF00008">
    <property type="entry name" value="EGF"/>
    <property type="match status" value="1"/>
</dbReference>
<gene>
    <name evidence="9" type="ORF">SMRZ_LOCUS17084</name>
</gene>
<dbReference type="InterPro" id="IPR009030">
    <property type="entry name" value="Growth_fac_rcpt_cys_sf"/>
</dbReference>
<dbReference type="InterPro" id="IPR052080">
    <property type="entry name" value="vWF_C/EGF_Fibrillin"/>
</dbReference>
<reference evidence="9 10" key="1">
    <citation type="submission" date="2018-11" db="EMBL/GenBank/DDBJ databases">
        <authorList>
            <consortium name="Pathogen Informatics"/>
        </authorList>
    </citation>
    <scope>NUCLEOTIDE SEQUENCE [LARGE SCALE GENOMIC DNA]</scope>
    <source>
        <strain evidence="9 10">Zambia</strain>
    </source>
</reference>
<evidence type="ECO:0000256" key="4">
    <source>
        <dbReference type="ARBA" id="ARBA00022729"/>
    </source>
</evidence>
<keyword evidence="4" id="KW-0732">Signal</keyword>
<dbReference type="InterPro" id="IPR001881">
    <property type="entry name" value="EGF-like_Ca-bd_dom"/>
</dbReference>
<dbReference type="PROSITE" id="PS00022">
    <property type="entry name" value="EGF_1"/>
    <property type="match status" value="1"/>
</dbReference>
<dbReference type="GO" id="GO:0005509">
    <property type="term" value="F:calcium ion binding"/>
    <property type="evidence" value="ECO:0007669"/>
    <property type="project" value="InterPro"/>
</dbReference>
<keyword evidence="3 8" id="KW-0245">EGF-like domain</keyword>
<evidence type="ECO:0000256" key="7">
    <source>
        <dbReference type="ARBA" id="ARBA00023180"/>
    </source>
</evidence>
<dbReference type="PANTHER" id="PTHR47333">
    <property type="entry name" value="VON WILLEBRAND FACTOR C AND EGF DOMAIN-CONTAINING PROTEIN"/>
    <property type="match status" value="1"/>
</dbReference>
<protein>
    <submittedName>
        <fullName evidence="9">Uncharacterized protein</fullName>
    </submittedName>
</protein>
<evidence type="ECO:0000256" key="5">
    <source>
        <dbReference type="ARBA" id="ARBA00022737"/>
    </source>
</evidence>
<dbReference type="Gene3D" id="2.10.25.10">
    <property type="entry name" value="Laminin"/>
    <property type="match status" value="4"/>
</dbReference>
<evidence type="ECO:0000256" key="1">
    <source>
        <dbReference type="ARBA" id="ARBA00004613"/>
    </source>
</evidence>
<dbReference type="SUPFAM" id="SSF57184">
    <property type="entry name" value="Growth factor receptor domain"/>
    <property type="match status" value="1"/>
</dbReference>
<keyword evidence="2" id="KW-0964">Secreted</keyword>
<name>A0A183MM09_9TREM</name>
<evidence type="ECO:0000256" key="6">
    <source>
        <dbReference type="ARBA" id="ARBA00023157"/>
    </source>
</evidence>
<dbReference type="STRING" id="48269.A0A183MM09"/>
<comment type="caution">
    <text evidence="8">Lacks conserved residue(s) required for the propagation of feature annotation.</text>
</comment>
<dbReference type="Pfam" id="PF14670">
    <property type="entry name" value="FXa_inhibition"/>
    <property type="match status" value="2"/>
</dbReference>
<dbReference type="SMART" id="SM00179">
    <property type="entry name" value="EGF_CA"/>
    <property type="match status" value="2"/>
</dbReference>
<dbReference type="SUPFAM" id="SSF57196">
    <property type="entry name" value="EGF/Laminin"/>
    <property type="match status" value="1"/>
</dbReference>
<sequence>MFLSCKYAALAFPIRAFTSASDPPCSSMMLPKYVKVFTSSKSSPSIVIGSVHAVLYQRTLLFPLCIWRPTAAEADATLTHYAVHYKTVFKTAPIKQFRCCPGFTRQPGYEGCVPVSNCSRFLKESGTCQNGGLCYENATTIYCNCPKGFTGSRCQITSDCNELNNYCQNDCGQVPGSKNCRCPPGYFLAPDKRRCLDIDECKYDRGGCMYFCENLPGGYRCACPSDMVLAPDKISCIPFFNPCEHPPNGDCEHICTSLPGYRYMCSCKPGYHLAENKKRCLRKYYI</sequence>
<evidence type="ECO:0000256" key="3">
    <source>
        <dbReference type="ARBA" id="ARBA00022536"/>
    </source>
</evidence>